<dbReference type="AlphaFoldDB" id="A0A561VI37"/>
<sequence length="174" mass="18663">MRYVKISRGRDGNTLDATGYLDALGAFAERLPPGARAFATDPQHYDLFGGRCVKDLKPVALTLGDGDGDGDGRAWAELRLQHHCWKHEEDLTIRYSGVRSVVADPDGAETDVRSLRDVMLDEVLPHGQGCSHEIAFLAGSMTIVADDLVATWDAADCADRQALSRAAGPPSAAS</sequence>
<evidence type="ECO:0000313" key="2">
    <source>
        <dbReference type="Proteomes" id="UP000320239"/>
    </source>
</evidence>
<dbReference type="EMBL" id="VIWY01000006">
    <property type="protein sequence ID" value="TWG11288.1"/>
    <property type="molecule type" value="Genomic_DNA"/>
</dbReference>
<dbReference type="OrthoDB" id="3871343at2"/>
<comment type="caution">
    <text evidence="1">The sequence shown here is derived from an EMBL/GenBank/DDBJ whole genome shotgun (WGS) entry which is preliminary data.</text>
</comment>
<gene>
    <name evidence="1" type="ORF">FHX34_10618</name>
</gene>
<evidence type="ECO:0000313" key="1">
    <source>
        <dbReference type="EMBL" id="TWG11288.1"/>
    </source>
</evidence>
<reference evidence="1 2" key="1">
    <citation type="submission" date="2019-06" db="EMBL/GenBank/DDBJ databases">
        <title>Sequencing the genomes of 1000 actinobacteria strains.</title>
        <authorList>
            <person name="Klenk H.-P."/>
        </authorList>
    </citation>
    <scope>NUCLEOTIDE SEQUENCE [LARGE SCALE GENOMIC DNA]</scope>
    <source>
        <strain evidence="1 2">DSM 43866</strain>
    </source>
</reference>
<name>A0A561VI37_ACTTI</name>
<dbReference type="RefSeq" id="WP_122978310.1">
    <property type="nucleotide sequence ID" value="NZ_BOMX01000148.1"/>
</dbReference>
<protein>
    <submittedName>
        <fullName evidence="1">Uncharacterized protein</fullName>
    </submittedName>
</protein>
<keyword evidence="2" id="KW-1185">Reference proteome</keyword>
<organism evidence="1 2">
    <name type="scientific">Actinoplanes teichomyceticus</name>
    <dbReference type="NCBI Taxonomy" id="1867"/>
    <lineage>
        <taxon>Bacteria</taxon>
        <taxon>Bacillati</taxon>
        <taxon>Actinomycetota</taxon>
        <taxon>Actinomycetes</taxon>
        <taxon>Micromonosporales</taxon>
        <taxon>Micromonosporaceae</taxon>
        <taxon>Actinoplanes</taxon>
    </lineage>
</organism>
<accession>A0A561VI37</accession>
<dbReference type="Proteomes" id="UP000320239">
    <property type="component" value="Unassembled WGS sequence"/>
</dbReference>
<proteinExistence type="predicted"/>